<dbReference type="SUPFAM" id="SSF109604">
    <property type="entry name" value="HD-domain/PDEase-like"/>
    <property type="match status" value="1"/>
</dbReference>
<dbReference type="Gene3D" id="1.10.3210.10">
    <property type="entry name" value="Hypothetical protein af1432"/>
    <property type="match status" value="1"/>
</dbReference>
<gene>
    <name evidence="1" type="ORF">GCM10008024_28300</name>
    <name evidence="2" type="ORF">SAMN05444006_1277</name>
</gene>
<evidence type="ECO:0000313" key="1">
    <source>
        <dbReference type="EMBL" id="GHE03740.1"/>
    </source>
</evidence>
<dbReference type="AlphaFoldDB" id="A0AAN4UT17"/>
<dbReference type="RefSeq" id="WP_051645913.1">
    <property type="nucleotide sequence ID" value="NZ_BNAB01000013.1"/>
</dbReference>
<protein>
    <recommendedName>
        <fullName evidence="5">HD domain-containing protein</fullName>
    </recommendedName>
</protein>
<keyword evidence="3" id="KW-1185">Reference proteome</keyword>
<reference evidence="1" key="3">
    <citation type="submission" date="2023-06" db="EMBL/GenBank/DDBJ databases">
        <authorList>
            <person name="Sun Q."/>
            <person name="Zhou Y."/>
        </authorList>
    </citation>
    <scope>NUCLEOTIDE SEQUENCE</scope>
    <source>
        <strain evidence="1">CGMCC 1.10859</strain>
    </source>
</reference>
<evidence type="ECO:0000313" key="3">
    <source>
        <dbReference type="Proteomes" id="UP000199541"/>
    </source>
</evidence>
<evidence type="ECO:0008006" key="5">
    <source>
        <dbReference type="Google" id="ProtNLM"/>
    </source>
</evidence>
<proteinExistence type="predicted"/>
<comment type="caution">
    <text evidence="1">The sequence shown here is derived from an EMBL/GenBank/DDBJ whole genome shotgun (WGS) entry which is preliminary data.</text>
</comment>
<organism evidence="1 4">
    <name type="scientific">Allgaiera indica</name>
    <dbReference type="NCBI Taxonomy" id="765699"/>
    <lineage>
        <taxon>Bacteria</taxon>
        <taxon>Pseudomonadati</taxon>
        <taxon>Pseudomonadota</taxon>
        <taxon>Alphaproteobacteria</taxon>
        <taxon>Rhodobacterales</taxon>
        <taxon>Paracoccaceae</taxon>
        <taxon>Allgaiera</taxon>
    </lineage>
</organism>
<dbReference type="EMBL" id="FNOB01000027">
    <property type="protein sequence ID" value="SDX73624.1"/>
    <property type="molecule type" value="Genomic_DNA"/>
</dbReference>
<reference evidence="1" key="1">
    <citation type="journal article" date="2014" name="Int. J. Syst. Evol. Microbiol.">
        <title>Complete genome sequence of Corynebacterium casei LMG S-19264T (=DSM 44701T), isolated from a smear-ripened cheese.</title>
        <authorList>
            <consortium name="US DOE Joint Genome Institute (JGI-PGF)"/>
            <person name="Walter F."/>
            <person name="Albersmeier A."/>
            <person name="Kalinowski J."/>
            <person name="Ruckert C."/>
        </authorList>
    </citation>
    <scope>NUCLEOTIDE SEQUENCE</scope>
    <source>
        <strain evidence="1">CGMCC 1.10859</strain>
    </source>
</reference>
<accession>A0AAN4UT17</accession>
<name>A0AAN4UT17_9RHOB</name>
<evidence type="ECO:0000313" key="4">
    <source>
        <dbReference type="Proteomes" id="UP000634647"/>
    </source>
</evidence>
<evidence type="ECO:0000313" key="2">
    <source>
        <dbReference type="EMBL" id="SDX73624.1"/>
    </source>
</evidence>
<sequence>MIPNAPPAPFAEAPLGWTESAVWIGTGFFDFHAPDPALIDLEAIARSLAAQPRWHGLPVRDYSVAEHSVAVWQMVRADLDDRHDCSPVRGLMLQAAALLHDAPEYILCDLPAPLKSLCPGYCGLHDILARAIEDRFGLPRGITSHPIIKAADGYAAASEKAALLSDAPGWPGMRDARPDGFGRQDNPNTAFLKVAYSLGLA</sequence>
<reference evidence="2 3" key="2">
    <citation type="submission" date="2016-10" db="EMBL/GenBank/DDBJ databases">
        <authorList>
            <person name="Varghese N."/>
            <person name="Submissions S."/>
        </authorList>
    </citation>
    <scope>NUCLEOTIDE SEQUENCE [LARGE SCALE GENOMIC DNA]</scope>
    <source>
        <strain evidence="2 3">DSM 24802</strain>
    </source>
</reference>
<dbReference type="Proteomes" id="UP000634647">
    <property type="component" value="Unassembled WGS sequence"/>
</dbReference>
<dbReference type="Proteomes" id="UP000199541">
    <property type="component" value="Unassembled WGS sequence"/>
</dbReference>
<dbReference type="EMBL" id="BNAB01000013">
    <property type="protein sequence ID" value="GHE03740.1"/>
    <property type="molecule type" value="Genomic_DNA"/>
</dbReference>